<keyword evidence="10" id="KW-0902">Two-component regulatory system</keyword>
<dbReference type="SUPFAM" id="SSF55874">
    <property type="entry name" value="ATPase domain of HSP90 chaperone/DNA topoisomerase II/histidine kinase"/>
    <property type="match status" value="1"/>
</dbReference>
<dbReference type="PROSITE" id="PS50110">
    <property type="entry name" value="RESPONSE_REGULATORY"/>
    <property type="match status" value="1"/>
</dbReference>
<keyword evidence="8" id="KW-0067">ATP-binding</keyword>
<evidence type="ECO:0000256" key="1">
    <source>
        <dbReference type="ARBA" id="ARBA00000085"/>
    </source>
</evidence>
<dbReference type="FunFam" id="3.30.565.10:FF:000010">
    <property type="entry name" value="Sensor histidine kinase RcsC"/>
    <property type="match status" value="1"/>
</dbReference>
<gene>
    <name evidence="19" type="ordered locus">TREPR_1249</name>
</gene>
<dbReference type="InterPro" id="IPR036641">
    <property type="entry name" value="HPT_dom_sf"/>
</dbReference>
<dbReference type="InterPro" id="IPR005467">
    <property type="entry name" value="His_kinase_dom"/>
</dbReference>
<dbReference type="PROSITE" id="PS50894">
    <property type="entry name" value="HPT"/>
    <property type="match status" value="1"/>
</dbReference>
<dbReference type="Proteomes" id="UP000009223">
    <property type="component" value="Chromosome"/>
</dbReference>
<dbReference type="Pfam" id="PF02518">
    <property type="entry name" value="HATPase_c"/>
    <property type="match status" value="1"/>
</dbReference>
<dbReference type="Gene3D" id="3.40.50.2300">
    <property type="match status" value="1"/>
</dbReference>
<keyword evidence="14" id="KW-0175">Coiled coil</keyword>
<dbReference type="HOGENOM" id="CLU_000445_104_15_12"/>
<dbReference type="eggNOG" id="COG0642">
    <property type="taxonomic scope" value="Bacteria"/>
</dbReference>
<feature type="domain" description="HPt" evidence="18">
    <location>
        <begin position="714"/>
        <end position="811"/>
    </location>
</feature>
<dbReference type="Pfam" id="PF00512">
    <property type="entry name" value="HisKA"/>
    <property type="match status" value="1"/>
</dbReference>
<evidence type="ECO:0000313" key="20">
    <source>
        <dbReference type="Proteomes" id="UP000009223"/>
    </source>
</evidence>
<evidence type="ECO:0000256" key="14">
    <source>
        <dbReference type="SAM" id="Coils"/>
    </source>
</evidence>
<evidence type="ECO:0000259" key="18">
    <source>
        <dbReference type="PROSITE" id="PS50894"/>
    </source>
</evidence>
<feature type="transmembrane region" description="Helical" evidence="15">
    <location>
        <begin position="133"/>
        <end position="154"/>
    </location>
</feature>
<feature type="domain" description="Response regulatory" evidence="17">
    <location>
        <begin position="557"/>
        <end position="675"/>
    </location>
</feature>
<dbReference type="GO" id="GO:0000155">
    <property type="term" value="F:phosphorelay sensor kinase activity"/>
    <property type="evidence" value="ECO:0007669"/>
    <property type="project" value="InterPro"/>
</dbReference>
<dbReference type="Gene3D" id="1.10.287.130">
    <property type="match status" value="1"/>
</dbReference>
<dbReference type="eggNOG" id="COG2205">
    <property type="taxonomic scope" value="Bacteria"/>
</dbReference>
<dbReference type="InterPro" id="IPR003661">
    <property type="entry name" value="HisK_dim/P_dom"/>
</dbReference>
<feature type="transmembrane region" description="Helical" evidence="15">
    <location>
        <begin position="95"/>
        <end position="121"/>
    </location>
</feature>
<feature type="domain" description="Histidine kinase" evidence="16">
    <location>
        <begin position="196"/>
        <end position="420"/>
    </location>
</feature>
<dbReference type="KEGG" id="tpi:TREPR_1249"/>
<feature type="modified residue" description="Phosphohistidine" evidence="12">
    <location>
        <position position="753"/>
    </location>
</feature>
<dbReference type="InterPro" id="IPR008207">
    <property type="entry name" value="Sig_transdc_His_kin_Hpt_dom"/>
</dbReference>
<evidence type="ECO:0000256" key="12">
    <source>
        <dbReference type="PROSITE-ProRule" id="PRU00110"/>
    </source>
</evidence>
<evidence type="ECO:0000256" key="2">
    <source>
        <dbReference type="ARBA" id="ARBA00004651"/>
    </source>
</evidence>
<dbReference type="Pfam" id="PF00072">
    <property type="entry name" value="Response_reg"/>
    <property type="match status" value="1"/>
</dbReference>
<evidence type="ECO:0000256" key="7">
    <source>
        <dbReference type="ARBA" id="ARBA00022741"/>
    </source>
</evidence>
<evidence type="ECO:0000313" key="19">
    <source>
        <dbReference type="EMBL" id="AEF86047.1"/>
    </source>
</evidence>
<dbReference type="STRING" id="545694.TREPR_1249"/>
<dbReference type="InterPro" id="IPR011006">
    <property type="entry name" value="CheY-like_superfamily"/>
</dbReference>
<dbReference type="SMART" id="SM00448">
    <property type="entry name" value="REC"/>
    <property type="match status" value="1"/>
</dbReference>
<keyword evidence="19" id="KW-0418">Kinase</keyword>
<dbReference type="InterPro" id="IPR036890">
    <property type="entry name" value="HATPase_C_sf"/>
</dbReference>
<dbReference type="CDD" id="cd16922">
    <property type="entry name" value="HATPase_EvgS-ArcB-TorS-like"/>
    <property type="match status" value="1"/>
</dbReference>
<dbReference type="Gene3D" id="1.20.120.160">
    <property type="entry name" value="HPT domain"/>
    <property type="match status" value="1"/>
</dbReference>
<dbReference type="InterPro" id="IPR004358">
    <property type="entry name" value="Sig_transdc_His_kin-like_C"/>
</dbReference>
<dbReference type="SMART" id="SM00388">
    <property type="entry name" value="HisKA"/>
    <property type="match status" value="1"/>
</dbReference>
<evidence type="ECO:0000259" key="17">
    <source>
        <dbReference type="PROSITE" id="PS50110"/>
    </source>
</evidence>
<accession>F5YRI0</accession>
<keyword evidence="7" id="KW-0547">Nucleotide-binding</keyword>
<dbReference type="EC" id="2.7.13.3" evidence="3"/>
<feature type="transmembrane region" description="Helical" evidence="15">
    <location>
        <begin position="7"/>
        <end position="28"/>
    </location>
</feature>
<evidence type="ECO:0000256" key="10">
    <source>
        <dbReference type="ARBA" id="ARBA00023012"/>
    </source>
</evidence>
<keyword evidence="19" id="KW-0808">Transferase</keyword>
<evidence type="ECO:0000256" key="15">
    <source>
        <dbReference type="SAM" id="Phobius"/>
    </source>
</evidence>
<feature type="coiled-coil region" evidence="14">
    <location>
        <begin position="162"/>
        <end position="189"/>
    </location>
</feature>
<sequence length="894" mass="98055">MIRYVSLNVALMLGAFFLISFGITVFIAGNTLRSLLDFAVALICISSVFLLRTRLPFTFSAMLPVAAFSTLCAVLAFSGGVNGFAGLWIYAQPLIAIFILGLTVGSILSGLLMIAVGITVFVPSAGFAYENAVGFRILCVFILVFLLTMAYEWVRVTNDRRVKKLTGELETARLKAEDAAARAEEAAAAKSSFLANTSHEIRTPMNAILGMTEMILRKSPNSEIYTDAMSIKQAGESLLSIINDILDFSKIESGKMELAPAEYYFESLINDVVNIIKVRLGEKHIRFITNVDRNIPAKLYGDMIRIRQVLLNLLSNAVKYTEKGSIKLTVDGTYRGKREGEEILLSFEVADTGYGIKETDMDKLFGDFTRFDSHRNGSIEGTGLGLAISRNICRLMGGDITVQSEYGEGSVFSAVIPQKVREEQPIAGLKKTEDKAVLLYERRDVYRDSLVYSLENLGAPYKVTNREGLFEELEKDIWPFTFVSPDAADEVRKFIQERNKKTVMVLLAKLEDDELFQDTPMISIPAYTVLIANVLNGVKEIIQEKKSSVKFTAPEARILIVDDISTNLNVARGLLSPYKMDITTCTSGKEAVDLVRNTIYDMVFMDHMMPEMDGVEATAAIRSISGDYFNTLPIIALTANAVTGMKEMFLANGFSDYISKPIEIVKMDAMIAKWIPPEKRIPENSIIAAPVGETTDMKIAGVDTAKGMSMTGGIESAYRKILAVFCKDALDRMSLLENTPGEQELPLFTNSVHALKSASGTIGAAAVSKEAAELEAAGKAGDLALIGKLLPDFYQDLNAVTAQIELVLNEETPSDGRDETQAAGKIPDSCIPLFTELAEVLEQENIGAIRRLLTELEEKPLDAKIKETINSVANAVLMTEFAEAIEALKELLPA</sequence>
<dbReference type="CDD" id="cd17546">
    <property type="entry name" value="REC_hyHK_CKI1_RcsC-like"/>
    <property type="match status" value="1"/>
</dbReference>
<reference evidence="19 20" key="2">
    <citation type="journal article" date="2011" name="ISME J.">
        <title>RNA-seq reveals cooperative metabolic interactions between two termite-gut spirochete species in co-culture.</title>
        <authorList>
            <person name="Rosenthal A.Z."/>
            <person name="Matson E.G."/>
            <person name="Eldar A."/>
            <person name="Leadbetter J.R."/>
        </authorList>
    </citation>
    <scope>NUCLEOTIDE SEQUENCE [LARGE SCALE GENOMIC DNA]</scope>
    <source>
        <strain evidence="20">ATCC BAA-887 / DSM 12427 / ZAS-2</strain>
    </source>
</reference>
<evidence type="ECO:0000256" key="4">
    <source>
        <dbReference type="ARBA" id="ARBA00022475"/>
    </source>
</evidence>
<dbReference type="PANTHER" id="PTHR45339:SF1">
    <property type="entry name" value="HYBRID SIGNAL TRANSDUCTION HISTIDINE KINASE J"/>
    <property type="match status" value="1"/>
</dbReference>
<dbReference type="SUPFAM" id="SSF47384">
    <property type="entry name" value="Homodimeric domain of signal transducing histidine kinase"/>
    <property type="match status" value="1"/>
</dbReference>
<organism evidence="19 20">
    <name type="scientific">Treponema primitia (strain ATCC BAA-887 / DSM 12427 / ZAS-2)</name>
    <dbReference type="NCBI Taxonomy" id="545694"/>
    <lineage>
        <taxon>Bacteria</taxon>
        <taxon>Pseudomonadati</taxon>
        <taxon>Spirochaetota</taxon>
        <taxon>Spirochaetia</taxon>
        <taxon>Spirochaetales</taxon>
        <taxon>Treponemataceae</taxon>
        <taxon>Treponema</taxon>
    </lineage>
</organism>
<dbReference type="GO" id="GO:0005524">
    <property type="term" value="F:ATP binding"/>
    <property type="evidence" value="ECO:0007669"/>
    <property type="project" value="UniProtKB-KW"/>
</dbReference>
<keyword evidence="5 13" id="KW-0597">Phosphoprotein</keyword>
<dbReference type="GO" id="GO:0005886">
    <property type="term" value="C:plasma membrane"/>
    <property type="evidence" value="ECO:0007669"/>
    <property type="project" value="UniProtKB-SubCell"/>
</dbReference>
<dbReference type="SUPFAM" id="SSF52172">
    <property type="entry name" value="CheY-like"/>
    <property type="match status" value="1"/>
</dbReference>
<name>F5YRI0_TREPZ</name>
<keyword evidence="4" id="KW-1003">Cell membrane</keyword>
<dbReference type="Pfam" id="PF01627">
    <property type="entry name" value="Hpt"/>
    <property type="match status" value="1"/>
</dbReference>
<evidence type="ECO:0000256" key="9">
    <source>
        <dbReference type="ARBA" id="ARBA00022989"/>
    </source>
</evidence>
<evidence type="ECO:0000256" key="13">
    <source>
        <dbReference type="PROSITE-ProRule" id="PRU00169"/>
    </source>
</evidence>
<dbReference type="InterPro" id="IPR001789">
    <property type="entry name" value="Sig_transdc_resp-reg_receiver"/>
</dbReference>
<dbReference type="Gene3D" id="3.30.565.10">
    <property type="entry name" value="Histidine kinase-like ATPase, C-terminal domain"/>
    <property type="match status" value="1"/>
</dbReference>
<keyword evidence="20" id="KW-1185">Reference proteome</keyword>
<dbReference type="PANTHER" id="PTHR45339">
    <property type="entry name" value="HYBRID SIGNAL TRANSDUCTION HISTIDINE KINASE J"/>
    <property type="match status" value="1"/>
</dbReference>
<keyword evidence="9 15" id="KW-1133">Transmembrane helix</keyword>
<protein>
    <recommendedName>
        <fullName evidence="3">histidine kinase</fullName>
        <ecNumber evidence="3">2.7.13.3</ecNumber>
    </recommendedName>
</protein>
<dbReference type="SUPFAM" id="SSF47226">
    <property type="entry name" value="Histidine-containing phosphotransfer domain, HPT domain"/>
    <property type="match status" value="1"/>
</dbReference>
<evidence type="ECO:0000256" key="5">
    <source>
        <dbReference type="ARBA" id="ARBA00022553"/>
    </source>
</evidence>
<dbReference type="PROSITE" id="PS50109">
    <property type="entry name" value="HIS_KIN"/>
    <property type="match status" value="1"/>
</dbReference>
<dbReference type="AlphaFoldDB" id="F5YRI0"/>
<dbReference type="EMBL" id="CP001843">
    <property type="protein sequence ID" value="AEF86047.1"/>
    <property type="molecule type" value="Genomic_DNA"/>
</dbReference>
<dbReference type="SMART" id="SM00387">
    <property type="entry name" value="HATPase_c"/>
    <property type="match status" value="1"/>
</dbReference>
<comment type="subcellular location">
    <subcellularLocation>
        <location evidence="2">Cell membrane</location>
        <topology evidence="2">Multi-pass membrane protein</topology>
    </subcellularLocation>
</comment>
<evidence type="ECO:0000259" key="16">
    <source>
        <dbReference type="PROSITE" id="PS50109"/>
    </source>
</evidence>
<dbReference type="CDD" id="cd00082">
    <property type="entry name" value="HisKA"/>
    <property type="match status" value="1"/>
</dbReference>
<feature type="modified residue" description="4-aspartylphosphate" evidence="13">
    <location>
        <position position="606"/>
    </location>
</feature>
<evidence type="ECO:0000256" key="8">
    <source>
        <dbReference type="ARBA" id="ARBA00022840"/>
    </source>
</evidence>
<dbReference type="InterPro" id="IPR036097">
    <property type="entry name" value="HisK_dim/P_sf"/>
</dbReference>
<proteinExistence type="predicted"/>
<evidence type="ECO:0000256" key="6">
    <source>
        <dbReference type="ARBA" id="ARBA00022692"/>
    </source>
</evidence>
<dbReference type="InterPro" id="IPR003594">
    <property type="entry name" value="HATPase_dom"/>
</dbReference>
<feature type="transmembrane region" description="Helical" evidence="15">
    <location>
        <begin position="34"/>
        <end position="51"/>
    </location>
</feature>
<evidence type="ECO:0000256" key="11">
    <source>
        <dbReference type="ARBA" id="ARBA00023136"/>
    </source>
</evidence>
<keyword evidence="11 15" id="KW-0472">Membrane</keyword>
<feature type="transmembrane region" description="Helical" evidence="15">
    <location>
        <begin position="63"/>
        <end position="89"/>
    </location>
</feature>
<evidence type="ECO:0000256" key="3">
    <source>
        <dbReference type="ARBA" id="ARBA00012438"/>
    </source>
</evidence>
<comment type="catalytic activity">
    <reaction evidence="1">
        <text>ATP + protein L-histidine = ADP + protein N-phospho-L-histidine.</text>
        <dbReference type="EC" id="2.7.13.3"/>
    </reaction>
</comment>
<dbReference type="PRINTS" id="PR00344">
    <property type="entry name" value="BCTRLSENSOR"/>
</dbReference>
<keyword evidence="6 15" id="KW-0812">Transmembrane</keyword>
<reference evidence="20" key="1">
    <citation type="submission" date="2009-12" db="EMBL/GenBank/DDBJ databases">
        <title>Complete sequence of Treponema primitia strain ZAS-2.</title>
        <authorList>
            <person name="Tetu S.G."/>
            <person name="Matson E."/>
            <person name="Ren Q."/>
            <person name="Seshadri R."/>
            <person name="Elbourne L."/>
            <person name="Hassan K.A."/>
            <person name="Durkin A."/>
            <person name="Radune D."/>
            <person name="Mohamoud Y."/>
            <person name="Shay R."/>
            <person name="Jin S."/>
            <person name="Zhang X."/>
            <person name="Lucey K."/>
            <person name="Ballor N.R."/>
            <person name="Ottesen E."/>
            <person name="Rosenthal R."/>
            <person name="Allen A."/>
            <person name="Leadbetter J.R."/>
            <person name="Paulsen I.T."/>
        </authorList>
    </citation>
    <scope>NUCLEOTIDE SEQUENCE [LARGE SCALE GENOMIC DNA]</scope>
    <source>
        <strain evidence="20">ATCC BAA-887 / DSM 12427 / ZAS-2</strain>
    </source>
</reference>